<evidence type="ECO:0000313" key="2">
    <source>
        <dbReference type="EMBL" id="SHJ77839.1"/>
    </source>
</evidence>
<dbReference type="Pfam" id="PF15071">
    <property type="entry name" value="TMEM220"/>
    <property type="match status" value="1"/>
</dbReference>
<dbReference type="OrthoDB" id="329078at2"/>
<evidence type="ECO:0000256" key="1">
    <source>
        <dbReference type="SAM" id="Phobius"/>
    </source>
</evidence>
<name>A0A1M6M314_9BACT</name>
<dbReference type="AlphaFoldDB" id="A0A1M6M314"/>
<accession>A0A1M6M314</accession>
<dbReference type="InParanoid" id="A0A1M6M314"/>
<sequence length="130" mass="14870">MKYFFYTMTGLFLLFTYWQLNDATQYHNHDNWFWIVYYLCAAVLTFLEARKEQPTAVYTGMIGFSVGAALFRMQDGVGNFDFSTPLRATAIPSQMNATIQAPNETGGLLLVGAWFIFLAIRAAKRRKEAQ</sequence>
<dbReference type="InterPro" id="IPR029377">
    <property type="entry name" value="TMEM220"/>
</dbReference>
<feature type="transmembrane region" description="Helical" evidence="1">
    <location>
        <begin position="105"/>
        <end position="123"/>
    </location>
</feature>
<reference evidence="2 3" key="1">
    <citation type="submission" date="2016-11" db="EMBL/GenBank/DDBJ databases">
        <authorList>
            <person name="Jaros S."/>
            <person name="Januszkiewicz K."/>
            <person name="Wedrychowicz H."/>
        </authorList>
    </citation>
    <scope>NUCLEOTIDE SEQUENCE [LARGE SCALE GENOMIC DNA]</scope>
    <source>
        <strain evidence="2 3">DSM 18772</strain>
    </source>
</reference>
<feature type="transmembrane region" description="Helical" evidence="1">
    <location>
        <begin position="5"/>
        <end position="20"/>
    </location>
</feature>
<dbReference type="STRING" id="1123071.SAMN02745181_2585"/>
<feature type="transmembrane region" description="Helical" evidence="1">
    <location>
        <begin position="32"/>
        <end position="49"/>
    </location>
</feature>
<feature type="transmembrane region" description="Helical" evidence="1">
    <location>
        <begin position="56"/>
        <end position="73"/>
    </location>
</feature>
<keyword evidence="1 2" id="KW-0812">Transmembrane</keyword>
<dbReference type="EMBL" id="FQYR01000004">
    <property type="protein sequence ID" value="SHJ77839.1"/>
    <property type="molecule type" value="Genomic_DNA"/>
</dbReference>
<gene>
    <name evidence="2" type="ORF">SAMN02745181_2585</name>
</gene>
<keyword evidence="3" id="KW-1185">Reference proteome</keyword>
<protein>
    <submittedName>
        <fullName evidence="2">Transmembrane family 220, helix</fullName>
    </submittedName>
</protein>
<dbReference type="Proteomes" id="UP000184510">
    <property type="component" value="Unassembled WGS sequence"/>
</dbReference>
<keyword evidence="1" id="KW-0472">Membrane</keyword>
<proteinExistence type="predicted"/>
<evidence type="ECO:0000313" key="3">
    <source>
        <dbReference type="Proteomes" id="UP000184510"/>
    </source>
</evidence>
<keyword evidence="1" id="KW-1133">Transmembrane helix</keyword>
<organism evidence="2 3">
    <name type="scientific">Rubritalea squalenifaciens DSM 18772</name>
    <dbReference type="NCBI Taxonomy" id="1123071"/>
    <lineage>
        <taxon>Bacteria</taxon>
        <taxon>Pseudomonadati</taxon>
        <taxon>Verrucomicrobiota</taxon>
        <taxon>Verrucomicrobiia</taxon>
        <taxon>Verrucomicrobiales</taxon>
        <taxon>Rubritaleaceae</taxon>
        <taxon>Rubritalea</taxon>
    </lineage>
</organism>
<dbReference type="RefSeq" id="WP_143184156.1">
    <property type="nucleotide sequence ID" value="NZ_FQYR01000004.1"/>
</dbReference>